<dbReference type="EMBL" id="PDUD01000010">
    <property type="protein sequence ID" value="PHN07372.1"/>
    <property type="molecule type" value="Genomic_DNA"/>
</dbReference>
<dbReference type="PANTHER" id="PTHR43833">
    <property type="entry name" value="POTASSIUM CHANNEL PROTEIN 2-RELATED-RELATED"/>
    <property type="match status" value="1"/>
</dbReference>
<dbReference type="GO" id="GO:0006813">
    <property type="term" value="P:potassium ion transport"/>
    <property type="evidence" value="ECO:0007669"/>
    <property type="project" value="InterPro"/>
</dbReference>
<dbReference type="RefSeq" id="WP_099149302.1">
    <property type="nucleotide sequence ID" value="NZ_PDUD01000010.1"/>
</dbReference>
<protein>
    <submittedName>
        <fullName evidence="5">Potassium channel protein</fullName>
    </submittedName>
</protein>
<dbReference type="AlphaFoldDB" id="A0A2D0NFU1"/>
<keyword evidence="2" id="KW-0472">Membrane</keyword>
<keyword evidence="5" id="KW-0813">Transport</keyword>
<dbReference type="Gene3D" id="3.40.50.720">
    <property type="entry name" value="NAD(P)-binding Rossmann-like Domain"/>
    <property type="match status" value="1"/>
</dbReference>
<evidence type="ECO:0000259" key="4">
    <source>
        <dbReference type="PROSITE" id="PS51202"/>
    </source>
</evidence>
<feature type="domain" description="RCK N-terminal" evidence="3">
    <location>
        <begin position="127"/>
        <end position="246"/>
    </location>
</feature>
<dbReference type="OrthoDB" id="9781411at2"/>
<feature type="domain" description="RCK C-terminal" evidence="4">
    <location>
        <begin position="265"/>
        <end position="355"/>
    </location>
</feature>
<dbReference type="InterPro" id="IPR050721">
    <property type="entry name" value="Trk_Ktr_HKT_K-transport"/>
</dbReference>
<keyword evidence="5" id="KW-0407">Ion channel</keyword>
<organism evidence="5 6">
    <name type="scientific">Flavilitoribacter nigricans (strain ATCC 23147 / DSM 23189 / NBRC 102662 / NCIMB 1420 / SS-2)</name>
    <name type="common">Lewinella nigricans</name>
    <dbReference type="NCBI Taxonomy" id="1122177"/>
    <lineage>
        <taxon>Bacteria</taxon>
        <taxon>Pseudomonadati</taxon>
        <taxon>Bacteroidota</taxon>
        <taxon>Saprospiria</taxon>
        <taxon>Saprospirales</taxon>
        <taxon>Lewinellaceae</taxon>
        <taxon>Flavilitoribacter</taxon>
    </lineage>
</organism>
<feature type="transmembrane region" description="Helical" evidence="2">
    <location>
        <begin position="81"/>
        <end position="106"/>
    </location>
</feature>
<evidence type="ECO:0000256" key="2">
    <source>
        <dbReference type="SAM" id="Phobius"/>
    </source>
</evidence>
<dbReference type="GO" id="GO:0005886">
    <property type="term" value="C:plasma membrane"/>
    <property type="evidence" value="ECO:0007669"/>
    <property type="project" value="UniProtKB-SubCell"/>
</dbReference>
<dbReference type="SUPFAM" id="SSF51735">
    <property type="entry name" value="NAD(P)-binding Rossmann-fold domains"/>
    <property type="match status" value="1"/>
</dbReference>
<dbReference type="Gene3D" id="1.10.287.70">
    <property type="match status" value="1"/>
</dbReference>
<keyword evidence="2" id="KW-1133">Transmembrane helix</keyword>
<comment type="caution">
    <text evidence="5">The sequence shown here is derived from an EMBL/GenBank/DDBJ whole genome shotgun (WGS) entry which is preliminary data.</text>
</comment>
<evidence type="ECO:0000259" key="3">
    <source>
        <dbReference type="PROSITE" id="PS51201"/>
    </source>
</evidence>
<proteinExistence type="predicted"/>
<dbReference type="SUPFAM" id="SSF81324">
    <property type="entry name" value="Voltage-gated potassium channels"/>
    <property type="match status" value="1"/>
</dbReference>
<dbReference type="PANTHER" id="PTHR43833:SF9">
    <property type="entry name" value="POTASSIUM CHANNEL PROTEIN YUGO-RELATED"/>
    <property type="match status" value="1"/>
</dbReference>
<comment type="subcellular location">
    <subcellularLocation>
        <location evidence="1">Cell membrane</location>
        <topology evidence="1">Multi-pass membrane protein</topology>
    </subcellularLocation>
</comment>
<keyword evidence="2" id="KW-0812">Transmembrane</keyword>
<dbReference type="Proteomes" id="UP000223913">
    <property type="component" value="Unassembled WGS sequence"/>
</dbReference>
<dbReference type="Gene3D" id="3.30.70.1450">
    <property type="entry name" value="Regulator of K+ conductance, C-terminal domain"/>
    <property type="match status" value="1"/>
</dbReference>
<dbReference type="InterPro" id="IPR036721">
    <property type="entry name" value="RCK_C_sf"/>
</dbReference>
<dbReference type="InterPro" id="IPR036291">
    <property type="entry name" value="NAD(P)-bd_dom_sf"/>
</dbReference>
<evidence type="ECO:0000313" key="6">
    <source>
        <dbReference type="Proteomes" id="UP000223913"/>
    </source>
</evidence>
<dbReference type="SUPFAM" id="SSF116726">
    <property type="entry name" value="TrkA C-terminal domain-like"/>
    <property type="match status" value="1"/>
</dbReference>
<keyword evidence="5" id="KW-0406">Ion transport</keyword>
<dbReference type="Pfam" id="PF02254">
    <property type="entry name" value="TrkA_N"/>
    <property type="match status" value="1"/>
</dbReference>
<keyword evidence="6" id="KW-1185">Reference proteome</keyword>
<feature type="transmembrane region" description="Helical" evidence="2">
    <location>
        <begin position="55"/>
        <end position="75"/>
    </location>
</feature>
<dbReference type="PROSITE" id="PS51202">
    <property type="entry name" value="RCK_C"/>
    <property type="match status" value="1"/>
</dbReference>
<dbReference type="GO" id="GO:0008324">
    <property type="term" value="F:monoatomic cation transmembrane transporter activity"/>
    <property type="evidence" value="ECO:0007669"/>
    <property type="project" value="InterPro"/>
</dbReference>
<dbReference type="InterPro" id="IPR006037">
    <property type="entry name" value="RCK_C"/>
</dbReference>
<evidence type="ECO:0000256" key="1">
    <source>
        <dbReference type="ARBA" id="ARBA00004651"/>
    </source>
</evidence>
<dbReference type="PROSITE" id="PS51201">
    <property type="entry name" value="RCK_N"/>
    <property type="match status" value="1"/>
</dbReference>
<sequence>MAIKKEKKDRFLNLGWGYSVPSSLMNLQLALGLLMAELLLGTLGYMILENYSAEEAIYMTIITISTVGFTEVQPLDIAGRIFTTILILANIGIFAYLLAVFSYFIIQGEIFKKMHLNLINNRIAKLEDHIILCGYGKYGREAAAHFDDHKLSYIVIDKDPELIENIQKSEDPILYIEGDATTDETLEKAGIDRAAAIISALPDDSENVFIVLTARQINPEIKIISRARDPRTNKKLLKAGANHVVMPDQIGGFYMATLVSKPSAVEFFSFLTNDFHSDIGFEEISFDKLSPEYQHKTIRELGVRHATGANIIGYKQPNGKYIVNPPPDTAFLPNSSFIILGNSEQLRAVRDFFSH</sequence>
<dbReference type="Pfam" id="PF07885">
    <property type="entry name" value="Ion_trans_2"/>
    <property type="match status" value="1"/>
</dbReference>
<name>A0A2D0NFU1_FLAN2</name>
<gene>
    <name evidence="5" type="ORF">CRP01_07005</name>
</gene>
<dbReference type="InterPro" id="IPR013099">
    <property type="entry name" value="K_chnl_dom"/>
</dbReference>
<dbReference type="InterPro" id="IPR003148">
    <property type="entry name" value="RCK_N"/>
</dbReference>
<dbReference type="Pfam" id="PF02080">
    <property type="entry name" value="TrkA_C"/>
    <property type="match status" value="1"/>
</dbReference>
<reference evidence="5 6" key="1">
    <citation type="submission" date="2017-10" db="EMBL/GenBank/DDBJ databases">
        <title>The draft genome sequence of Lewinella nigricans NBRC 102662.</title>
        <authorList>
            <person name="Wang K."/>
        </authorList>
    </citation>
    <scope>NUCLEOTIDE SEQUENCE [LARGE SCALE GENOMIC DNA]</scope>
    <source>
        <strain evidence="5 6">NBRC 102662</strain>
    </source>
</reference>
<accession>A0A2D0NFU1</accession>
<evidence type="ECO:0000313" key="5">
    <source>
        <dbReference type="EMBL" id="PHN07372.1"/>
    </source>
</evidence>